<gene>
    <name evidence="7" type="ORF">BH720_18390</name>
</gene>
<organism evidence="7">
    <name type="scientific">Desertifilum tharense IPPAS B-1220</name>
    <dbReference type="NCBI Taxonomy" id="1781255"/>
    <lineage>
        <taxon>Bacteria</taxon>
        <taxon>Bacillati</taxon>
        <taxon>Cyanobacteriota</taxon>
        <taxon>Cyanophyceae</taxon>
        <taxon>Desertifilales</taxon>
        <taxon>Desertifilaceae</taxon>
        <taxon>Desertifilum</taxon>
    </lineage>
</organism>
<dbReference type="InterPro" id="IPR052165">
    <property type="entry name" value="Membrane_assoc_protease"/>
</dbReference>
<dbReference type="STRING" id="1781255.BH720_18390"/>
<evidence type="ECO:0000256" key="3">
    <source>
        <dbReference type="ARBA" id="ARBA00022989"/>
    </source>
</evidence>
<reference evidence="7" key="1">
    <citation type="submission" date="2016-09" db="EMBL/GenBank/DDBJ databases">
        <title>Draft genome of thermotolerant cyanobacterium Desertifilum sp. strain IPPAS B-1220.</title>
        <authorList>
            <person name="Sinetova M.A."/>
            <person name="Bolakhan K."/>
            <person name="Zayadan B.K."/>
            <person name="Mironov K.S."/>
            <person name="Ustinova V."/>
            <person name="Kupriyanova E.V."/>
            <person name="Sidorov R.A."/>
            <person name="Skrypnik A.N."/>
            <person name="Gogoleva N.E."/>
            <person name="Gogolev Y.V."/>
            <person name="Los D.A."/>
        </authorList>
    </citation>
    <scope>NUCLEOTIDE SEQUENCE [LARGE SCALE GENOMIC DNA]</scope>
    <source>
        <strain evidence="7">IPPAS B-1220</strain>
    </source>
</reference>
<keyword evidence="4 5" id="KW-0472">Membrane</keyword>
<name>A0A1E5QGF9_9CYAN</name>
<evidence type="ECO:0000256" key="4">
    <source>
        <dbReference type="ARBA" id="ARBA00023136"/>
    </source>
</evidence>
<dbReference type="PANTHER" id="PTHR33507:SF3">
    <property type="entry name" value="INNER MEMBRANE PROTEIN YBBJ"/>
    <property type="match status" value="1"/>
</dbReference>
<dbReference type="InterPro" id="IPR002810">
    <property type="entry name" value="NfeD-like_C"/>
</dbReference>
<dbReference type="InterPro" id="IPR012340">
    <property type="entry name" value="NA-bd_OB-fold"/>
</dbReference>
<evidence type="ECO:0000256" key="2">
    <source>
        <dbReference type="ARBA" id="ARBA00022692"/>
    </source>
</evidence>
<proteinExistence type="predicted"/>
<comment type="subcellular location">
    <subcellularLocation>
        <location evidence="1">Membrane</location>
        <topology evidence="1">Multi-pass membrane protein</topology>
    </subcellularLocation>
</comment>
<comment type="caution">
    <text evidence="7">The sequence shown here is derived from an EMBL/GenBank/DDBJ whole genome shotgun (WGS) entry which is preliminary data.</text>
</comment>
<dbReference type="GO" id="GO:0005886">
    <property type="term" value="C:plasma membrane"/>
    <property type="evidence" value="ECO:0007669"/>
    <property type="project" value="TreeGrafter"/>
</dbReference>
<evidence type="ECO:0000313" key="7">
    <source>
        <dbReference type="EMBL" id="OEJ73681.1"/>
    </source>
</evidence>
<dbReference type="OrthoDB" id="425662at2"/>
<keyword evidence="3 5" id="KW-1133">Transmembrane helix</keyword>
<accession>A0A1E5QGF9</accession>
<dbReference type="Pfam" id="PF01957">
    <property type="entry name" value="NfeD"/>
    <property type="match status" value="1"/>
</dbReference>
<dbReference type="Gene3D" id="2.40.50.140">
    <property type="entry name" value="Nucleic acid-binding proteins"/>
    <property type="match status" value="1"/>
</dbReference>
<feature type="transmembrane region" description="Helical" evidence="5">
    <location>
        <begin position="5"/>
        <end position="26"/>
    </location>
</feature>
<protein>
    <recommendedName>
        <fullName evidence="6">NfeD-like C-terminal domain-containing protein</fullName>
    </recommendedName>
</protein>
<dbReference type="RefSeq" id="WP_069968685.1">
    <property type="nucleotide sequence ID" value="NZ_CM124774.1"/>
</dbReference>
<sequence>MSHTVFWLIAGIVLCLMELFLPTAFIEFMMGLSALVVAGVSLIVPYFGLQVVLWMIVSLLLVLLTRRFLPKRKVYEIEGSTEAQTLTEILPGQTGRVLYEGNSWSARCAEMDIAIAPNQRVYVMRREGNILVVMPQNLLSS</sequence>
<feature type="transmembrane region" description="Helical" evidence="5">
    <location>
        <begin position="32"/>
        <end position="64"/>
    </location>
</feature>
<keyword evidence="2 5" id="KW-0812">Transmembrane</keyword>
<dbReference type="AlphaFoldDB" id="A0A1E5QGF9"/>
<evidence type="ECO:0000256" key="5">
    <source>
        <dbReference type="SAM" id="Phobius"/>
    </source>
</evidence>
<evidence type="ECO:0000256" key="1">
    <source>
        <dbReference type="ARBA" id="ARBA00004141"/>
    </source>
</evidence>
<evidence type="ECO:0000259" key="6">
    <source>
        <dbReference type="Pfam" id="PF01957"/>
    </source>
</evidence>
<dbReference type="EMBL" id="MJGC01000081">
    <property type="protein sequence ID" value="OEJ73681.1"/>
    <property type="molecule type" value="Genomic_DNA"/>
</dbReference>
<feature type="domain" description="NfeD-like C-terminal" evidence="6">
    <location>
        <begin position="91"/>
        <end position="135"/>
    </location>
</feature>
<dbReference type="PANTHER" id="PTHR33507">
    <property type="entry name" value="INNER MEMBRANE PROTEIN YBBJ"/>
    <property type="match status" value="1"/>
</dbReference>